<dbReference type="Gene3D" id="3.40.190.170">
    <property type="entry name" value="Bacterial extracellular solute-binding protein, family 7"/>
    <property type="match status" value="1"/>
</dbReference>
<sequence length="362" mass="39090">MKRRDLLVRGAALPVTAATVLATPALAQSKTKVRWRMPTSFPTGLATLYGGATFLAERVAALTDGAFEITPFAGGELVPPLGVLEAAQNGTVEAGFTAGFYYLGKSPALMFDTGVPFGMSPRQHNAWMNEGGGLELMRDLYAEFNTINFPAGNSGAQMGGWYRKPIDTLDDIKGLRIRAAGLTGSVFAELGAVPQSIPGSDLYPAMERGALDAVEFVGPYDDERLGFQKVAKYYYAPGVLELGASITMIANLDAYNELPDTFKEALRTASAEANTEMLARYDTLNIAALRRLIGAGVELRSWSEEIMVAMQAATNKLLDAEAAKDENFKSIYAQWKDFRDDQILWSSVNDGAAQSFLATHRG</sequence>
<dbReference type="PANTHER" id="PTHR33376:SF5">
    <property type="entry name" value="EXTRACYTOPLASMIC SOLUTE RECEPTOR PROTEIN"/>
    <property type="match status" value="1"/>
</dbReference>
<evidence type="ECO:0000313" key="5">
    <source>
        <dbReference type="Proteomes" id="UP000831019"/>
    </source>
</evidence>
<comment type="subcellular location">
    <subcellularLocation>
        <location evidence="1">Periplasm</location>
    </subcellularLocation>
</comment>
<dbReference type="Proteomes" id="UP000831019">
    <property type="component" value="Plasmid pDSM109990_c"/>
</dbReference>
<dbReference type="InterPro" id="IPR018389">
    <property type="entry name" value="DctP_fam"/>
</dbReference>
<keyword evidence="4" id="KW-0614">Plasmid</keyword>
<keyword evidence="2" id="KW-0732">Signal</keyword>
<evidence type="ECO:0000256" key="3">
    <source>
        <dbReference type="ARBA" id="ARBA00022764"/>
    </source>
</evidence>
<reference evidence="5" key="1">
    <citation type="journal article" date="2022" name="Microorganisms">
        <title>Beyond the ABCs#Discovery of Three New Plasmid Types in Rhodobacterales (RepQ, RepY, RepW).</title>
        <authorList>
            <person name="Freese H.M."/>
            <person name="Ringel V."/>
            <person name="Overmann J."/>
            <person name="Petersen J."/>
        </authorList>
    </citation>
    <scope>NUCLEOTIDE SEQUENCE [LARGE SCALE GENOMIC DNA]</scope>
    <source>
        <strain evidence="5">DSM 109990</strain>
        <plasmid evidence="5">pDSM109990_c</plasmid>
    </source>
</reference>
<dbReference type="RefSeq" id="WP_243263830.1">
    <property type="nucleotide sequence ID" value="NZ_CP085147.1"/>
</dbReference>
<keyword evidence="3" id="KW-0574">Periplasm</keyword>
<protein>
    <submittedName>
        <fullName evidence="4">Monocarboxylate 2-oxoacid-binding periplasmic protein</fullName>
    </submittedName>
</protein>
<accession>A0ABY3ZTL2</accession>
<name>A0ABY3ZTL2_9RHOB</name>
<geneLocation type="plasmid" evidence="4 5">
    <name>pDSM109990_c</name>
</geneLocation>
<evidence type="ECO:0000256" key="2">
    <source>
        <dbReference type="ARBA" id="ARBA00022729"/>
    </source>
</evidence>
<evidence type="ECO:0000313" key="4">
    <source>
        <dbReference type="EMBL" id="UOA17069.1"/>
    </source>
</evidence>
<proteinExistence type="predicted"/>
<dbReference type="Pfam" id="PF03480">
    <property type="entry name" value="DctP"/>
    <property type="match status" value="1"/>
</dbReference>
<gene>
    <name evidence="4" type="ORF">DSM109990_03968</name>
</gene>
<dbReference type="EMBL" id="CP085147">
    <property type="protein sequence ID" value="UOA17069.1"/>
    <property type="molecule type" value="Genomic_DNA"/>
</dbReference>
<dbReference type="InterPro" id="IPR038404">
    <property type="entry name" value="TRAP_DctP_sf"/>
</dbReference>
<dbReference type="PIRSF" id="PIRSF039026">
    <property type="entry name" value="SiaP"/>
    <property type="match status" value="1"/>
</dbReference>
<dbReference type="PANTHER" id="PTHR33376">
    <property type="match status" value="1"/>
</dbReference>
<dbReference type="InterPro" id="IPR026289">
    <property type="entry name" value="SBP_TakP-like"/>
</dbReference>
<dbReference type="Gene3D" id="3.40.190.10">
    <property type="entry name" value="Periplasmic binding protein-like II"/>
    <property type="match status" value="1"/>
</dbReference>
<organism evidence="4 5">
    <name type="scientific">Sulfitobacter dubius</name>
    <dbReference type="NCBI Taxonomy" id="218673"/>
    <lineage>
        <taxon>Bacteria</taxon>
        <taxon>Pseudomonadati</taxon>
        <taxon>Pseudomonadota</taxon>
        <taxon>Alphaproteobacteria</taxon>
        <taxon>Rhodobacterales</taxon>
        <taxon>Roseobacteraceae</taxon>
        <taxon>Sulfitobacter</taxon>
    </lineage>
</organism>
<evidence type="ECO:0000256" key="1">
    <source>
        <dbReference type="ARBA" id="ARBA00004418"/>
    </source>
</evidence>
<keyword evidence="5" id="KW-1185">Reference proteome</keyword>